<protein>
    <submittedName>
        <fullName evidence="2">Uncharacterized protein</fullName>
    </submittedName>
</protein>
<proteinExistence type="predicted"/>
<dbReference type="GO" id="GO:0009507">
    <property type="term" value="C:chloroplast"/>
    <property type="evidence" value="ECO:0007669"/>
    <property type="project" value="EnsemblPlants"/>
</dbReference>
<dbReference type="STRING" id="210143.A0A1R3ILZ5"/>
<comment type="caution">
    <text evidence="2">The sequence shown here is derived from an EMBL/GenBank/DDBJ whole genome shotgun (WGS) entry which is preliminary data.</text>
</comment>
<evidence type="ECO:0000313" key="3">
    <source>
        <dbReference type="Proteomes" id="UP000188268"/>
    </source>
</evidence>
<organism evidence="2 3">
    <name type="scientific">Corchorus capsularis</name>
    <name type="common">Jute</name>
    <dbReference type="NCBI Taxonomy" id="210143"/>
    <lineage>
        <taxon>Eukaryota</taxon>
        <taxon>Viridiplantae</taxon>
        <taxon>Streptophyta</taxon>
        <taxon>Embryophyta</taxon>
        <taxon>Tracheophyta</taxon>
        <taxon>Spermatophyta</taxon>
        <taxon>Magnoliopsida</taxon>
        <taxon>eudicotyledons</taxon>
        <taxon>Gunneridae</taxon>
        <taxon>Pentapetalae</taxon>
        <taxon>rosids</taxon>
        <taxon>malvids</taxon>
        <taxon>Malvales</taxon>
        <taxon>Malvaceae</taxon>
        <taxon>Grewioideae</taxon>
        <taxon>Apeibeae</taxon>
        <taxon>Corchorus</taxon>
    </lineage>
</organism>
<dbReference type="Proteomes" id="UP000188268">
    <property type="component" value="Unassembled WGS sequence"/>
</dbReference>
<dbReference type="PANTHER" id="PTHR34572:SF8">
    <property type="entry name" value="(RAPE) HYPOTHETICAL PROTEIN"/>
    <property type="match status" value="1"/>
</dbReference>
<dbReference type="Gramene" id="OMO83608">
    <property type="protein sequence ID" value="OMO83608"/>
    <property type="gene ID" value="CCACVL1_11332"/>
</dbReference>
<dbReference type="EMBL" id="AWWV01009853">
    <property type="protein sequence ID" value="OMO83608.1"/>
    <property type="molecule type" value="Genomic_DNA"/>
</dbReference>
<dbReference type="PANTHER" id="PTHR34572">
    <property type="entry name" value="GOLGIN FAMILY A PROTEIN"/>
    <property type="match status" value="1"/>
</dbReference>
<gene>
    <name evidence="2" type="ORF">CCACVL1_11332</name>
</gene>
<dbReference type="OMA" id="HKWTPLP"/>
<keyword evidence="3" id="KW-1185">Reference proteome</keyword>
<dbReference type="OrthoDB" id="2020529at2759"/>
<evidence type="ECO:0000256" key="1">
    <source>
        <dbReference type="SAM" id="MobiDB-lite"/>
    </source>
</evidence>
<evidence type="ECO:0000313" key="2">
    <source>
        <dbReference type="EMBL" id="OMO83608.1"/>
    </source>
</evidence>
<reference evidence="2 3" key="1">
    <citation type="submission" date="2013-09" db="EMBL/GenBank/DDBJ databases">
        <title>Corchorus capsularis genome sequencing.</title>
        <authorList>
            <person name="Alam M."/>
            <person name="Haque M.S."/>
            <person name="Islam M.S."/>
            <person name="Emdad E.M."/>
            <person name="Islam M.M."/>
            <person name="Ahmed B."/>
            <person name="Halim A."/>
            <person name="Hossen Q.M.M."/>
            <person name="Hossain M.Z."/>
            <person name="Ahmed R."/>
            <person name="Khan M.M."/>
            <person name="Islam R."/>
            <person name="Rashid M.M."/>
            <person name="Khan S.A."/>
            <person name="Rahman M.S."/>
            <person name="Alam M."/>
        </authorList>
    </citation>
    <scope>NUCLEOTIDE SEQUENCE [LARGE SCALE GENOMIC DNA]</scope>
    <source>
        <strain evidence="3">cv. CVL-1</strain>
        <tissue evidence="2">Whole seedling</tissue>
    </source>
</reference>
<accession>A0A1R3ILZ5</accession>
<dbReference type="AlphaFoldDB" id="A0A1R3ILZ5"/>
<feature type="compositionally biased region" description="Basic and acidic residues" evidence="1">
    <location>
        <begin position="101"/>
        <end position="149"/>
    </location>
</feature>
<name>A0A1R3ILZ5_COCAP</name>
<sequence length="191" mass="20836">MEGVGSTRLGRASARYGSTAVFNGPVRKWKKKWVHVSPSSTVKHSQSNGNGSATTSIVLCRWTPLAATDSGSSAAVSTVDGEDEEQPPKRKFRYTPVAVLEEERRRAAAKQVEDEAKADENEVNRSPDWLSSKRENEFNMNKDPKKETQHSSVGNLDLGLCLKGLNDSHDSGEKEGQQKVASSAAGFWKMG</sequence>
<dbReference type="GO" id="GO:0072598">
    <property type="term" value="P:protein localization to chloroplast"/>
    <property type="evidence" value="ECO:0007669"/>
    <property type="project" value="EnsemblPlants"/>
</dbReference>
<feature type="compositionally biased region" description="Basic and acidic residues" evidence="1">
    <location>
        <begin position="166"/>
        <end position="177"/>
    </location>
</feature>
<feature type="region of interest" description="Disordered" evidence="1">
    <location>
        <begin position="70"/>
        <end position="191"/>
    </location>
</feature>